<dbReference type="Gene3D" id="3.40.50.1000">
    <property type="entry name" value="HAD superfamily/HAD-like"/>
    <property type="match status" value="1"/>
</dbReference>
<organism evidence="1 2">
    <name type="scientific">Demequina lutea</name>
    <dbReference type="NCBI Taxonomy" id="431489"/>
    <lineage>
        <taxon>Bacteria</taxon>
        <taxon>Bacillati</taxon>
        <taxon>Actinomycetota</taxon>
        <taxon>Actinomycetes</taxon>
        <taxon>Micrococcales</taxon>
        <taxon>Demequinaceae</taxon>
        <taxon>Demequina</taxon>
    </lineage>
</organism>
<protein>
    <submittedName>
        <fullName evidence="1">Uncharacterized protein</fullName>
    </submittedName>
</protein>
<dbReference type="Gene3D" id="3.30.1240.10">
    <property type="match status" value="1"/>
</dbReference>
<comment type="caution">
    <text evidence="1">The sequence shown here is derived from an EMBL/GenBank/DDBJ whole genome shotgun (WGS) entry which is preliminary data.</text>
</comment>
<dbReference type="SUPFAM" id="SSF56784">
    <property type="entry name" value="HAD-like"/>
    <property type="match status" value="1"/>
</dbReference>
<dbReference type="RefSeq" id="WP_062075165.1">
    <property type="nucleotide sequence ID" value="NZ_BBRC01000006.1"/>
</dbReference>
<dbReference type="PANTHER" id="PTHR10000">
    <property type="entry name" value="PHOSPHOSERINE PHOSPHATASE"/>
    <property type="match status" value="1"/>
</dbReference>
<evidence type="ECO:0000313" key="2">
    <source>
        <dbReference type="Proteomes" id="UP000547973"/>
    </source>
</evidence>
<dbReference type="EMBL" id="JACBZO010000001">
    <property type="protein sequence ID" value="NYI42705.1"/>
    <property type="molecule type" value="Genomic_DNA"/>
</dbReference>
<sequence>MKLIGTDIDGTILPRTGVFSARTIAALGSLAGAGIPLVLATARPPRWVDSVALQLGIAGEAVCANGAVFYDLATRSVVDHIGLPEEALLEVADALRSAFPGVILGLETTTGLAIEQGFPARESNTNPREVAPFERMESVRDLTGVKMLALLPGSHPDEMLEIALPLVGHLLELSHSSVTDPLLELAPLGISKATGLARLAAHHGVDAEDVIVFGDAPNDVPMFEWAGTGYAVGNAHGAVKAVASHETASVDDDGVAMIIEALVAEALAAR</sequence>
<proteinExistence type="predicted"/>
<dbReference type="InterPro" id="IPR006379">
    <property type="entry name" value="HAD-SF_hydro_IIB"/>
</dbReference>
<evidence type="ECO:0000313" key="1">
    <source>
        <dbReference type="EMBL" id="NYI42705.1"/>
    </source>
</evidence>
<keyword evidence="2" id="KW-1185">Reference proteome</keyword>
<dbReference type="AlphaFoldDB" id="A0A7Z0CLF3"/>
<accession>A0A7Z0CLF3</accession>
<dbReference type="NCBIfam" id="TIGR01484">
    <property type="entry name" value="HAD-SF-IIB"/>
    <property type="match status" value="1"/>
</dbReference>
<dbReference type="NCBIfam" id="TIGR00099">
    <property type="entry name" value="Cof-subfamily"/>
    <property type="match status" value="1"/>
</dbReference>
<dbReference type="InterPro" id="IPR000150">
    <property type="entry name" value="Cof"/>
</dbReference>
<dbReference type="GO" id="GO:0000287">
    <property type="term" value="F:magnesium ion binding"/>
    <property type="evidence" value="ECO:0007669"/>
    <property type="project" value="TreeGrafter"/>
</dbReference>
<gene>
    <name evidence="1" type="ORF">BKA03_002824</name>
</gene>
<dbReference type="PANTHER" id="PTHR10000:SF8">
    <property type="entry name" value="HAD SUPERFAMILY HYDROLASE-LIKE, TYPE 3"/>
    <property type="match status" value="1"/>
</dbReference>
<dbReference type="InterPro" id="IPR036412">
    <property type="entry name" value="HAD-like_sf"/>
</dbReference>
<dbReference type="Proteomes" id="UP000547973">
    <property type="component" value="Unassembled WGS sequence"/>
</dbReference>
<dbReference type="GO" id="GO:0016791">
    <property type="term" value="F:phosphatase activity"/>
    <property type="evidence" value="ECO:0007669"/>
    <property type="project" value="TreeGrafter"/>
</dbReference>
<name>A0A7Z0CLF3_9MICO</name>
<dbReference type="GO" id="GO:0005829">
    <property type="term" value="C:cytosol"/>
    <property type="evidence" value="ECO:0007669"/>
    <property type="project" value="TreeGrafter"/>
</dbReference>
<dbReference type="InterPro" id="IPR023214">
    <property type="entry name" value="HAD_sf"/>
</dbReference>
<dbReference type="OrthoDB" id="3180855at2"/>
<dbReference type="Pfam" id="PF08282">
    <property type="entry name" value="Hydrolase_3"/>
    <property type="match status" value="1"/>
</dbReference>
<reference evidence="1 2" key="1">
    <citation type="submission" date="2020-07" db="EMBL/GenBank/DDBJ databases">
        <title>Sequencing the genomes of 1000 actinobacteria strains.</title>
        <authorList>
            <person name="Klenk H.-P."/>
        </authorList>
    </citation>
    <scope>NUCLEOTIDE SEQUENCE [LARGE SCALE GENOMIC DNA]</scope>
    <source>
        <strain evidence="1 2">DSM 19970</strain>
    </source>
</reference>